<dbReference type="Proteomes" id="UP000198623">
    <property type="component" value="Unassembled WGS sequence"/>
</dbReference>
<dbReference type="AlphaFoldDB" id="A0A1I2U9P3"/>
<dbReference type="Pfam" id="PF13328">
    <property type="entry name" value="HD_4"/>
    <property type="match status" value="1"/>
</dbReference>
<dbReference type="EMBL" id="FOOU01000012">
    <property type="protein sequence ID" value="SFG73743.1"/>
    <property type="molecule type" value="Genomic_DNA"/>
</dbReference>
<evidence type="ECO:0000259" key="1">
    <source>
        <dbReference type="SMART" id="SM00471"/>
    </source>
</evidence>
<protein>
    <submittedName>
        <fullName evidence="2">HD domain-containing protein</fullName>
    </submittedName>
</protein>
<gene>
    <name evidence="2" type="ORF">SAMN05216175_11277</name>
</gene>
<dbReference type="STRING" id="1045558.SAMN05216175_11277"/>
<dbReference type="GO" id="GO:0008893">
    <property type="term" value="F:guanosine-3',5'-bis(diphosphate) 3'-diphosphatase activity"/>
    <property type="evidence" value="ECO:0007669"/>
    <property type="project" value="TreeGrafter"/>
</dbReference>
<evidence type="ECO:0000313" key="2">
    <source>
        <dbReference type="EMBL" id="SFG73743.1"/>
    </source>
</evidence>
<dbReference type="SUPFAM" id="SSF109604">
    <property type="entry name" value="HD-domain/PDEase-like"/>
    <property type="match status" value="1"/>
</dbReference>
<dbReference type="InterPro" id="IPR003607">
    <property type="entry name" value="HD/PDEase_dom"/>
</dbReference>
<evidence type="ECO:0000313" key="3">
    <source>
        <dbReference type="Proteomes" id="UP000198623"/>
    </source>
</evidence>
<dbReference type="PANTHER" id="PTHR46246:SF1">
    <property type="entry name" value="GUANOSINE-3',5'-BIS(DIPHOSPHATE) 3'-PYROPHOSPHOHYDROLASE MESH1"/>
    <property type="match status" value="1"/>
</dbReference>
<dbReference type="SMART" id="SM00471">
    <property type="entry name" value="HDc"/>
    <property type="match status" value="1"/>
</dbReference>
<accession>A0A1I2U9P3</accession>
<dbReference type="InterPro" id="IPR052194">
    <property type="entry name" value="MESH1"/>
</dbReference>
<organism evidence="2 3">
    <name type="scientific">Neptunomonas qingdaonensis</name>
    <dbReference type="NCBI Taxonomy" id="1045558"/>
    <lineage>
        <taxon>Bacteria</taxon>
        <taxon>Pseudomonadati</taxon>
        <taxon>Pseudomonadota</taxon>
        <taxon>Gammaproteobacteria</taxon>
        <taxon>Oceanospirillales</taxon>
        <taxon>Oceanospirillaceae</taxon>
        <taxon>Neptunomonas</taxon>
    </lineage>
</organism>
<feature type="domain" description="HD/PDEase" evidence="1">
    <location>
        <begin position="30"/>
        <end position="137"/>
    </location>
</feature>
<proteinExistence type="predicted"/>
<name>A0A1I2U9P3_9GAMM</name>
<dbReference type="Gene3D" id="1.10.3210.10">
    <property type="entry name" value="Hypothetical protein af1432"/>
    <property type="match status" value="1"/>
</dbReference>
<reference evidence="3" key="1">
    <citation type="submission" date="2016-10" db="EMBL/GenBank/DDBJ databases">
        <authorList>
            <person name="Varghese N."/>
            <person name="Submissions S."/>
        </authorList>
    </citation>
    <scope>NUCLEOTIDE SEQUENCE [LARGE SCALE GENOMIC DNA]</scope>
    <source>
        <strain evidence="3">CGMCC 1.10971</strain>
    </source>
</reference>
<dbReference type="PANTHER" id="PTHR46246">
    <property type="entry name" value="GUANOSINE-3',5'-BIS(DIPHOSPHATE) 3'-PYROPHOSPHOHYDROLASE MESH1"/>
    <property type="match status" value="1"/>
</dbReference>
<sequence>MEEYLINIGADMKNKARDFAIRAHGDQMYGSLPYTAHLDAVAMIVKEYGEAAEVIAYLHDVVEDTDVGIDEIASEFGAFVSDCVAIVTDEPGKSRKERKIKTYRKMASVSGEEELALLVKAADRLANMRSCMAGGNARLMATYRSEFPVFKKSAYREQLCEEIWSELQKIHNS</sequence>
<keyword evidence="3" id="KW-1185">Reference proteome</keyword>